<dbReference type="InterPro" id="IPR050534">
    <property type="entry name" value="Coronavir_polyprotein_1ab"/>
</dbReference>
<dbReference type="PANTHER" id="PTHR43788:SF8">
    <property type="entry name" value="DNA-BINDING PROTEIN SMUBP-2"/>
    <property type="match status" value="1"/>
</dbReference>
<name>A0ABR1KAF2_9PEZI</name>
<accession>A0ABR1KAF2</accession>
<keyword evidence="4" id="KW-0067">ATP-binding</keyword>
<sequence>MSGFHPNELSDKFPADRFEKFRTSDLSLHDKIKPLLSFTDEATCATGSYMWLVFGFLPPGPKITMGDSRKLPPVVHYENTLRALRRLSFQTLLQLLGVPYTDLTEQHRSVKAISNLVFYLAYEKRLTTDPKVDHRYLILIDPKSAVESAVEASGSTYNIFNVRVVIDAVVKLLAGGIDPAAITILTPYMAHLSAYVTARTFAVEQLDRRIAEVSVETVEWVPSREFYHVIVDFTRTKSSGFLIERSRMNVEFGKLIKAHKFDRTPLGDGFSFFAKQKQSVIPLEKNDVQKLTAANSLGREDGIGHDTIFRERSA</sequence>
<keyword evidence="2" id="KW-0378">Hydrolase</keyword>
<evidence type="ECO:0000259" key="5">
    <source>
        <dbReference type="Pfam" id="PF13087"/>
    </source>
</evidence>
<comment type="caution">
    <text evidence="6">The sequence shown here is derived from an EMBL/GenBank/DDBJ whole genome shotgun (WGS) entry which is preliminary data.</text>
</comment>
<evidence type="ECO:0000256" key="2">
    <source>
        <dbReference type="ARBA" id="ARBA00022801"/>
    </source>
</evidence>
<feature type="domain" description="DNA2/NAM7 helicase-like C-terminal" evidence="5">
    <location>
        <begin position="89"/>
        <end position="251"/>
    </location>
</feature>
<dbReference type="Gene3D" id="3.40.50.300">
    <property type="entry name" value="P-loop containing nucleotide triphosphate hydrolases"/>
    <property type="match status" value="1"/>
</dbReference>
<dbReference type="Pfam" id="PF13087">
    <property type="entry name" value="AAA_12"/>
    <property type="match status" value="1"/>
</dbReference>
<organism evidence="6 7">
    <name type="scientific">Phyllosticta citriasiana</name>
    <dbReference type="NCBI Taxonomy" id="595635"/>
    <lineage>
        <taxon>Eukaryota</taxon>
        <taxon>Fungi</taxon>
        <taxon>Dikarya</taxon>
        <taxon>Ascomycota</taxon>
        <taxon>Pezizomycotina</taxon>
        <taxon>Dothideomycetes</taxon>
        <taxon>Dothideomycetes incertae sedis</taxon>
        <taxon>Botryosphaeriales</taxon>
        <taxon>Phyllostictaceae</taxon>
        <taxon>Phyllosticta</taxon>
    </lineage>
</organism>
<keyword evidence="1" id="KW-0547">Nucleotide-binding</keyword>
<evidence type="ECO:0000313" key="6">
    <source>
        <dbReference type="EMBL" id="KAK7510945.1"/>
    </source>
</evidence>
<evidence type="ECO:0000256" key="3">
    <source>
        <dbReference type="ARBA" id="ARBA00022806"/>
    </source>
</evidence>
<evidence type="ECO:0000313" key="7">
    <source>
        <dbReference type="Proteomes" id="UP001363622"/>
    </source>
</evidence>
<evidence type="ECO:0000256" key="4">
    <source>
        <dbReference type="ARBA" id="ARBA00022840"/>
    </source>
</evidence>
<keyword evidence="7" id="KW-1185">Reference proteome</keyword>
<dbReference type="InterPro" id="IPR041679">
    <property type="entry name" value="DNA2/NAM7-like_C"/>
</dbReference>
<dbReference type="PANTHER" id="PTHR43788">
    <property type="entry name" value="DNA2/NAM7 HELICASE FAMILY MEMBER"/>
    <property type="match status" value="1"/>
</dbReference>
<dbReference type="SUPFAM" id="SSF52540">
    <property type="entry name" value="P-loop containing nucleoside triphosphate hydrolases"/>
    <property type="match status" value="1"/>
</dbReference>
<evidence type="ECO:0000256" key="1">
    <source>
        <dbReference type="ARBA" id="ARBA00022741"/>
    </source>
</evidence>
<reference evidence="6 7" key="1">
    <citation type="submission" date="2024-04" db="EMBL/GenBank/DDBJ databases">
        <title>Phyllosticta paracitricarpa is synonymous to the EU quarantine fungus P. citricarpa based on phylogenomic analyses.</title>
        <authorList>
            <consortium name="Lawrence Berkeley National Laboratory"/>
            <person name="Van Ingen-Buijs V.A."/>
            <person name="Van Westerhoven A.C."/>
            <person name="Haridas S."/>
            <person name="Skiadas P."/>
            <person name="Martin F."/>
            <person name="Groenewald J.Z."/>
            <person name="Crous P.W."/>
            <person name="Seidl M.F."/>
        </authorList>
    </citation>
    <scope>NUCLEOTIDE SEQUENCE [LARGE SCALE GENOMIC DNA]</scope>
    <source>
        <strain evidence="6 7">CBS 123371</strain>
    </source>
</reference>
<gene>
    <name evidence="6" type="ORF">IWZ03DRAFT_432982</name>
</gene>
<keyword evidence="3" id="KW-0347">Helicase</keyword>
<dbReference type="InterPro" id="IPR027417">
    <property type="entry name" value="P-loop_NTPase"/>
</dbReference>
<dbReference type="Proteomes" id="UP001363622">
    <property type="component" value="Unassembled WGS sequence"/>
</dbReference>
<proteinExistence type="predicted"/>
<dbReference type="EMBL" id="JBBPHU010000013">
    <property type="protein sequence ID" value="KAK7510945.1"/>
    <property type="molecule type" value="Genomic_DNA"/>
</dbReference>
<protein>
    <recommendedName>
        <fullName evidence="5">DNA2/NAM7 helicase-like C-terminal domain-containing protein</fullName>
    </recommendedName>
</protein>